<feature type="domain" description="Exocyst complex component Sec10 N-terminal" evidence="7">
    <location>
        <begin position="2"/>
        <end position="50"/>
    </location>
</feature>
<feature type="compositionally biased region" description="Polar residues" evidence="5">
    <location>
        <begin position="934"/>
        <end position="946"/>
    </location>
</feature>
<evidence type="ECO:0000259" key="6">
    <source>
        <dbReference type="Pfam" id="PF07393"/>
    </source>
</evidence>
<organism evidence="8 9">
    <name type="scientific">Rhodotorula taiwanensis</name>
    <dbReference type="NCBI Taxonomy" id="741276"/>
    <lineage>
        <taxon>Eukaryota</taxon>
        <taxon>Fungi</taxon>
        <taxon>Dikarya</taxon>
        <taxon>Basidiomycota</taxon>
        <taxon>Pucciniomycotina</taxon>
        <taxon>Microbotryomycetes</taxon>
        <taxon>Sporidiobolales</taxon>
        <taxon>Sporidiobolaceae</taxon>
        <taxon>Rhodotorula</taxon>
    </lineage>
</organism>
<feature type="region of interest" description="Disordered" evidence="5">
    <location>
        <begin position="383"/>
        <end position="411"/>
    </location>
</feature>
<dbReference type="PANTHER" id="PTHR12100:SF0">
    <property type="entry name" value="EXOCYST COMPLEX COMPONENT 5"/>
    <property type="match status" value="1"/>
</dbReference>
<keyword evidence="9" id="KW-1185">Reference proteome</keyword>
<dbReference type="OrthoDB" id="125856at2759"/>
<feature type="compositionally biased region" description="Gly residues" evidence="5">
    <location>
        <begin position="913"/>
        <end position="928"/>
    </location>
</feature>
<feature type="compositionally biased region" description="Low complexity" evidence="5">
    <location>
        <begin position="430"/>
        <end position="445"/>
    </location>
</feature>
<dbReference type="InterPro" id="IPR048627">
    <property type="entry name" value="Sec10_HB"/>
</dbReference>
<dbReference type="STRING" id="741276.A0A2S5BA18"/>
<comment type="caution">
    <text evidence="8">The sequence shown here is derived from an EMBL/GenBank/DDBJ whole genome shotgun (WGS) entry which is preliminary data.</text>
</comment>
<name>A0A2S5BA18_9BASI</name>
<dbReference type="InterPro" id="IPR009976">
    <property type="entry name" value="Sec10-like"/>
</dbReference>
<dbReference type="Pfam" id="PF20667">
    <property type="entry name" value="Sec10_N"/>
    <property type="match status" value="1"/>
</dbReference>
<feature type="compositionally biased region" description="Basic and acidic residues" evidence="5">
    <location>
        <begin position="900"/>
        <end position="911"/>
    </location>
</feature>
<feature type="domain" description="Exocyst complex component Sec10-like alpha-helical bundle" evidence="6">
    <location>
        <begin position="60"/>
        <end position="745"/>
    </location>
</feature>
<dbReference type="InterPro" id="IPR048625">
    <property type="entry name" value="Sec10_N"/>
</dbReference>
<dbReference type="AlphaFoldDB" id="A0A2S5BA18"/>
<protein>
    <submittedName>
        <fullName evidence="8">Uncharacterized protein</fullName>
    </submittedName>
</protein>
<keyword evidence="3" id="KW-0268">Exocytosis</keyword>
<evidence type="ECO:0000256" key="2">
    <source>
        <dbReference type="ARBA" id="ARBA00022448"/>
    </source>
</evidence>
<dbReference type="GO" id="GO:0006893">
    <property type="term" value="P:Golgi to plasma membrane transport"/>
    <property type="evidence" value="ECO:0007669"/>
    <property type="project" value="TreeGrafter"/>
</dbReference>
<feature type="compositionally biased region" description="Pro residues" evidence="5">
    <location>
        <begin position="842"/>
        <end position="862"/>
    </location>
</feature>
<feature type="compositionally biased region" description="Polar residues" evidence="5">
    <location>
        <begin position="806"/>
        <end position="817"/>
    </location>
</feature>
<feature type="compositionally biased region" description="Polar residues" evidence="5">
    <location>
        <begin position="866"/>
        <end position="880"/>
    </location>
</feature>
<proteinExistence type="inferred from homology"/>
<comment type="similarity">
    <text evidence="1">Belongs to the SEC10 family.</text>
</comment>
<accession>A0A2S5BA18</accession>
<gene>
    <name evidence="8" type="ORF">BMF94_3509</name>
</gene>
<evidence type="ECO:0000256" key="1">
    <source>
        <dbReference type="ARBA" id="ARBA00006572"/>
    </source>
</evidence>
<evidence type="ECO:0000259" key="7">
    <source>
        <dbReference type="Pfam" id="PF20667"/>
    </source>
</evidence>
<evidence type="ECO:0000256" key="3">
    <source>
        <dbReference type="ARBA" id="ARBA00022483"/>
    </source>
</evidence>
<dbReference type="Proteomes" id="UP000237144">
    <property type="component" value="Unassembled WGS sequence"/>
</dbReference>
<feature type="region of interest" description="Disordered" evidence="5">
    <location>
        <begin position="430"/>
        <end position="451"/>
    </location>
</feature>
<evidence type="ECO:0000256" key="4">
    <source>
        <dbReference type="ARBA" id="ARBA00023054"/>
    </source>
</evidence>
<keyword evidence="4" id="KW-0175">Coiled coil</keyword>
<feature type="compositionally biased region" description="Low complexity" evidence="5">
    <location>
        <begin position="383"/>
        <end position="405"/>
    </location>
</feature>
<evidence type="ECO:0000313" key="9">
    <source>
        <dbReference type="Proteomes" id="UP000237144"/>
    </source>
</evidence>
<dbReference type="GO" id="GO:0006887">
    <property type="term" value="P:exocytosis"/>
    <property type="evidence" value="ECO:0007669"/>
    <property type="project" value="UniProtKB-KW"/>
</dbReference>
<dbReference type="Pfam" id="PF07393">
    <property type="entry name" value="Sec10_HB"/>
    <property type="match status" value="1"/>
</dbReference>
<dbReference type="EMBL" id="PJQD01000036">
    <property type="protein sequence ID" value="POY73571.1"/>
    <property type="molecule type" value="Genomic_DNA"/>
</dbReference>
<evidence type="ECO:0000313" key="8">
    <source>
        <dbReference type="EMBL" id="POY73571.1"/>
    </source>
</evidence>
<evidence type="ECO:0000256" key="5">
    <source>
        <dbReference type="SAM" id="MobiDB-lite"/>
    </source>
</evidence>
<dbReference type="PANTHER" id="PTHR12100">
    <property type="entry name" value="SEC10"/>
    <property type="match status" value="1"/>
</dbReference>
<dbReference type="GO" id="GO:0000145">
    <property type="term" value="C:exocyst"/>
    <property type="evidence" value="ECO:0007669"/>
    <property type="project" value="TreeGrafter"/>
</dbReference>
<feature type="region of interest" description="Disordered" evidence="5">
    <location>
        <begin position="806"/>
        <end position="946"/>
    </location>
</feature>
<reference evidence="8 9" key="1">
    <citation type="journal article" date="2018" name="Front. Microbiol.">
        <title>Prospects for Fungal Bioremediation of Acidic Radioactive Waste Sites: Characterization and Genome Sequence of Rhodotorula taiwanensis MD1149.</title>
        <authorList>
            <person name="Tkavc R."/>
            <person name="Matrosova V.Y."/>
            <person name="Grichenko O.E."/>
            <person name="Gostincar C."/>
            <person name="Volpe R.P."/>
            <person name="Klimenkova P."/>
            <person name="Gaidamakova E.K."/>
            <person name="Zhou C.E."/>
            <person name="Stewart B.J."/>
            <person name="Lyman M.G."/>
            <person name="Malfatti S.A."/>
            <person name="Rubinfeld B."/>
            <person name="Courtot M."/>
            <person name="Singh J."/>
            <person name="Dalgard C.L."/>
            <person name="Hamilton T."/>
            <person name="Frey K.G."/>
            <person name="Gunde-Cimerman N."/>
            <person name="Dugan L."/>
            <person name="Daly M.J."/>
        </authorList>
    </citation>
    <scope>NUCLEOTIDE SEQUENCE [LARGE SCALE GENOMIC DNA]</scope>
    <source>
        <strain evidence="8 9">MD1149</strain>
    </source>
</reference>
<keyword evidence="2" id="KW-0813">Transport</keyword>
<sequence>MSVGRTAVRIGEQLESIDRLRQRGSEAHDLILYYNEFAAGDTSRLEQMRKEGGREGRQKVAVAARRLLSLSKEVEGVEGAERTRETIERYCERFEKEMLRLFDRYYRKGDPKAMAHCAKTLEDFNGGQSCIQIYVNQHDFFISKERVQEAAGGLVGGAIWESLPDPNSPAPKSEPGLANLYEEIRITVGQEAQIVTAVFPHPATVMQVFLQRVFAQVVQGYIETLIQTASSSSTLAYLRILRLARAQTSSLINDLRLHEFFRASSSASSSSLITPLGSPAVGLADSSPAFGVDDDDSQAIGVGAGSAGIVAVTQMLDHSMEELFIPYMEGSRYMDKEGKNLTELYAATLIRFTNWHRAVNQAKSSNTIFDRMVNQLSSAAHQAANSGAASSPGAAGSSPSMAASPQFGSEHQDASRLDRLMKFSGLSSIVDKAGSSSSSAAVDPSRMFEDGDGELDVETAEKMLEWHAEAVGRMVELSPASDVPKNAFSLLKVLADSFGKAYLETALDSALHQLTLLDGKNEPDLSPLLVIRQADMIMHLWQKYISTALVPLAGTSVTVRREIGIFNNHVRVRIEGKVNSIVQRALDVIVFYLSHTLGKQKKGDFKPKNDELAFSRLNTEPCLLACDFLGKVREVTRSSLSGRNAEVFLTEVGVTFHSLLLEHLKKFPVSAIGGLMLTKDLALYQDTVATFSLTAISDRFEMLRQLGNVFIVQPDILRSYLNEGYLARIENRLLRPFVMCRSDYGEYPRKFWDDVFGSDELASAAGTAGGTAATGGSGGGAIASTLIRLPRLATLGSGTSAFSAQMQSLRASVSRNGAPTHPADTPEGRSSPSPASPRVLAPVPPSLPSRGGPPPQLPPRNAPSPVLQQGVPSRSGTPDPQQGGGGSTSKKPSLFNSLMRDFEGLGLRDDGTGEFGAGSGRGGAGSDGGASLNKRGSLQSIRSNRE</sequence>